<sequence length="140" mass="15532">MNAIYTVSRALASLPGPHEVVGYDWLYSETRSALERSAWDKVTFYHQGSTEELDGSECCGEHSVTPLRDHQVQSQKNMKTRSAHWKMSFGEYSALTATLWPSSIVLHATHLSRRSIITRLPSLPLSPIGIVDCAADTAKS</sequence>
<gene>
    <name evidence="1" type="ORF">IFM46972_11176</name>
</gene>
<evidence type="ECO:0000313" key="1">
    <source>
        <dbReference type="EMBL" id="GFF58679.1"/>
    </source>
</evidence>
<name>A0A8H3SFM4_9EURO</name>
<comment type="caution">
    <text evidence="1">The sequence shown here is derived from an EMBL/GenBank/DDBJ whole genome shotgun (WGS) entry which is preliminary data.</text>
</comment>
<evidence type="ECO:0000313" key="2">
    <source>
        <dbReference type="Proteomes" id="UP000465221"/>
    </source>
</evidence>
<reference evidence="1 2" key="1">
    <citation type="submission" date="2020-01" db="EMBL/GenBank/DDBJ databases">
        <title>Draft genome sequence of Aspergillus udagawae IFM 46972.</title>
        <authorList>
            <person name="Takahashi H."/>
            <person name="Yaguchi T."/>
        </authorList>
    </citation>
    <scope>NUCLEOTIDE SEQUENCE [LARGE SCALE GENOMIC DNA]</scope>
    <source>
        <strain evidence="1 2">IFM 46972</strain>
    </source>
</reference>
<dbReference type="Proteomes" id="UP000465221">
    <property type="component" value="Unassembled WGS sequence"/>
</dbReference>
<organism evidence="1 2">
    <name type="scientific">Aspergillus udagawae</name>
    <dbReference type="NCBI Taxonomy" id="91492"/>
    <lineage>
        <taxon>Eukaryota</taxon>
        <taxon>Fungi</taxon>
        <taxon>Dikarya</taxon>
        <taxon>Ascomycota</taxon>
        <taxon>Pezizomycotina</taxon>
        <taxon>Eurotiomycetes</taxon>
        <taxon>Eurotiomycetidae</taxon>
        <taxon>Eurotiales</taxon>
        <taxon>Aspergillaceae</taxon>
        <taxon>Aspergillus</taxon>
        <taxon>Aspergillus subgen. Fumigati</taxon>
    </lineage>
</organism>
<protein>
    <submittedName>
        <fullName evidence="1">Uncharacterized protein</fullName>
    </submittedName>
</protein>
<dbReference type="AlphaFoldDB" id="A0A8H3SFM4"/>
<accession>A0A8H3SFM4</accession>
<proteinExistence type="predicted"/>
<dbReference type="EMBL" id="BLKC01000183">
    <property type="protein sequence ID" value="GFF58679.1"/>
    <property type="molecule type" value="Genomic_DNA"/>
</dbReference>